<dbReference type="Pfam" id="PF14223">
    <property type="entry name" value="Retrotran_gag_2"/>
    <property type="match status" value="1"/>
</dbReference>
<dbReference type="PROSITE" id="PS50994">
    <property type="entry name" value="INTEGRASE"/>
    <property type="match status" value="1"/>
</dbReference>
<gene>
    <name evidence="3" type="ORF">LIER_18957</name>
</gene>
<dbReference type="InterPro" id="IPR036397">
    <property type="entry name" value="RNaseH_sf"/>
</dbReference>
<dbReference type="InterPro" id="IPR001584">
    <property type="entry name" value="Integrase_cat-core"/>
</dbReference>
<dbReference type="GO" id="GO:0015074">
    <property type="term" value="P:DNA integration"/>
    <property type="evidence" value="ECO:0007669"/>
    <property type="project" value="InterPro"/>
</dbReference>
<feature type="compositionally biased region" description="Pro residues" evidence="1">
    <location>
        <begin position="452"/>
        <end position="467"/>
    </location>
</feature>
<evidence type="ECO:0000259" key="2">
    <source>
        <dbReference type="PROSITE" id="PS50994"/>
    </source>
</evidence>
<feature type="domain" description="Integrase catalytic" evidence="2">
    <location>
        <begin position="129"/>
        <end position="290"/>
    </location>
</feature>
<dbReference type="Gene3D" id="3.30.420.10">
    <property type="entry name" value="Ribonuclease H-like superfamily/Ribonuclease H"/>
    <property type="match status" value="1"/>
</dbReference>
<dbReference type="PANTHER" id="PTHR42648">
    <property type="entry name" value="TRANSPOSASE, PUTATIVE-RELATED"/>
    <property type="match status" value="1"/>
</dbReference>
<sequence>MNLLSKFQTFNKGTLPMIDYLQQLHGRYCSLRAVGEPLVESDLFAQILLRLPSPYSSFVTVMNNTRPMPSFAALRPMLLSEEDRVKLLNPDQPSASAMVLYSSHTSPSNNHHSSNRGRIHIRCNLSLLQSVVPYVGSQKFMSPVVSPSGMHYYIIFIDHLTRFTWCYPMEHKSDTLNKFNQFYAYIQNAFHKPLITFHADEGGEFHKLESTFINLGIQFRYFCPGTPQQNGIDERKNQHIADKIRCLLFQARMPFDFWVEALQYVVHLINILPTTNLNNISPHEALFATSPNYSNLRVFGCLCSPNLVKHTTTKSLPRSLPCIFLGPSHIHKGFRCLNLVNQRVYVSRHIRFSEHVFPYVTFYHHLFPTSPELFPTNYNFNVPFPDHHTMQPTIPSVPTDPNIPSLLLPITAPPSSPPAPPRPSPFSAQERSIHSSNTTTPIPSHFSSHSPTPAPASPPTSPVPTPPIATTNAHSMVTRGKLGIVKPRTILSLSSKLVLDPTSPLYVPTSYNDALKFPHWRHAMTEEYNALIHNRT</sequence>
<reference evidence="3 4" key="1">
    <citation type="submission" date="2024-01" db="EMBL/GenBank/DDBJ databases">
        <title>The complete chloroplast genome sequence of Lithospermum erythrorhizon: insights into the phylogenetic relationship among Boraginaceae species and the maternal lineages of purple gromwells.</title>
        <authorList>
            <person name="Okada T."/>
            <person name="Watanabe K."/>
        </authorList>
    </citation>
    <scope>NUCLEOTIDE SEQUENCE [LARGE SCALE GENOMIC DNA]</scope>
</reference>
<dbReference type="InterPro" id="IPR012337">
    <property type="entry name" value="RNaseH-like_sf"/>
</dbReference>
<dbReference type="InterPro" id="IPR039537">
    <property type="entry name" value="Retrotran_Ty1/copia-like"/>
</dbReference>
<dbReference type="PANTHER" id="PTHR42648:SF26">
    <property type="entry name" value="INTEGRASE CATALYTIC DOMAIN-CONTAINING PROTEIN"/>
    <property type="match status" value="1"/>
</dbReference>
<feature type="region of interest" description="Disordered" evidence="1">
    <location>
        <begin position="405"/>
        <end position="468"/>
    </location>
</feature>
<feature type="compositionally biased region" description="Low complexity" evidence="1">
    <location>
        <begin position="438"/>
        <end position="451"/>
    </location>
</feature>
<protein>
    <recommendedName>
        <fullName evidence="2">Integrase catalytic domain-containing protein</fullName>
    </recommendedName>
</protein>
<evidence type="ECO:0000313" key="4">
    <source>
        <dbReference type="Proteomes" id="UP001454036"/>
    </source>
</evidence>
<proteinExistence type="predicted"/>
<dbReference type="GO" id="GO:0003676">
    <property type="term" value="F:nucleic acid binding"/>
    <property type="evidence" value="ECO:0007669"/>
    <property type="project" value="InterPro"/>
</dbReference>
<dbReference type="SUPFAM" id="SSF53098">
    <property type="entry name" value="Ribonuclease H-like"/>
    <property type="match status" value="1"/>
</dbReference>
<dbReference type="Pfam" id="PF25597">
    <property type="entry name" value="SH3_retrovirus"/>
    <property type="match status" value="1"/>
</dbReference>
<evidence type="ECO:0000256" key="1">
    <source>
        <dbReference type="SAM" id="MobiDB-lite"/>
    </source>
</evidence>
<dbReference type="InterPro" id="IPR057670">
    <property type="entry name" value="SH3_retrovirus"/>
</dbReference>
<name>A0AAV3QKB8_LITER</name>
<keyword evidence="4" id="KW-1185">Reference proteome</keyword>
<accession>A0AAV3QKB8</accession>
<feature type="compositionally biased region" description="Pro residues" evidence="1">
    <location>
        <begin position="411"/>
        <end position="424"/>
    </location>
</feature>
<dbReference type="EMBL" id="BAABME010004617">
    <property type="protein sequence ID" value="GAA0162978.1"/>
    <property type="molecule type" value="Genomic_DNA"/>
</dbReference>
<dbReference type="AlphaFoldDB" id="A0AAV3QKB8"/>
<dbReference type="Proteomes" id="UP001454036">
    <property type="component" value="Unassembled WGS sequence"/>
</dbReference>
<organism evidence="3 4">
    <name type="scientific">Lithospermum erythrorhizon</name>
    <name type="common">Purple gromwell</name>
    <name type="synonym">Lithospermum officinale var. erythrorhizon</name>
    <dbReference type="NCBI Taxonomy" id="34254"/>
    <lineage>
        <taxon>Eukaryota</taxon>
        <taxon>Viridiplantae</taxon>
        <taxon>Streptophyta</taxon>
        <taxon>Embryophyta</taxon>
        <taxon>Tracheophyta</taxon>
        <taxon>Spermatophyta</taxon>
        <taxon>Magnoliopsida</taxon>
        <taxon>eudicotyledons</taxon>
        <taxon>Gunneridae</taxon>
        <taxon>Pentapetalae</taxon>
        <taxon>asterids</taxon>
        <taxon>lamiids</taxon>
        <taxon>Boraginales</taxon>
        <taxon>Boraginaceae</taxon>
        <taxon>Boraginoideae</taxon>
        <taxon>Lithospermeae</taxon>
        <taxon>Lithospermum</taxon>
    </lineage>
</organism>
<comment type="caution">
    <text evidence="3">The sequence shown here is derived from an EMBL/GenBank/DDBJ whole genome shotgun (WGS) entry which is preliminary data.</text>
</comment>
<evidence type="ECO:0000313" key="3">
    <source>
        <dbReference type="EMBL" id="GAA0162978.1"/>
    </source>
</evidence>